<protein>
    <submittedName>
        <fullName evidence="1">Uncharacterized protein</fullName>
    </submittedName>
</protein>
<dbReference type="EMBL" id="JANJYI010000009">
    <property type="protein sequence ID" value="KAK2636662.1"/>
    <property type="molecule type" value="Genomic_DNA"/>
</dbReference>
<dbReference type="AlphaFoldDB" id="A0AAD9WNG3"/>
<reference evidence="1" key="1">
    <citation type="journal article" date="2023" name="Plant J.">
        <title>Genome sequences and population genomics provide insights into the demographic history, inbreeding, and mutation load of two 'living fossil' tree species of Dipteronia.</title>
        <authorList>
            <person name="Feng Y."/>
            <person name="Comes H.P."/>
            <person name="Chen J."/>
            <person name="Zhu S."/>
            <person name="Lu R."/>
            <person name="Zhang X."/>
            <person name="Li P."/>
            <person name="Qiu J."/>
            <person name="Olsen K.M."/>
            <person name="Qiu Y."/>
        </authorList>
    </citation>
    <scope>NUCLEOTIDE SEQUENCE</scope>
    <source>
        <strain evidence="1">KIB01</strain>
    </source>
</reference>
<evidence type="ECO:0000313" key="2">
    <source>
        <dbReference type="Proteomes" id="UP001280121"/>
    </source>
</evidence>
<accession>A0AAD9WNG3</accession>
<organism evidence="1 2">
    <name type="scientific">Dipteronia dyeriana</name>
    <dbReference type="NCBI Taxonomy" id="168575"/>
    <lineage>
        <taxon>Eukaryota</taxon>
        <taxon>Viridiplantae</taxon>
        <taxon>Streptophyta</taxon>
        <taxon>Embryophyta</taxon>
        <taxon>Tracheophyta</taxon>
        <taxon>Spermatophyta</taxon>
        <taxon>Magnoliopsida</taxon>
        <taxon>eudicotyledons</taxon>
        <taxon>Gunneridae</taxon>
        <taxon>Pentapetalae</taxon>
        <taxon>rosids</taxon>
        <taxon>malvids</taxon>
        <taxon>Sapindales</taxon>
        <taxon>Sapindaceae</taxon>
        <taxon>Hippocastanoideae</taxon>
        <taxon>Acereae</taxon>
        <taxon>Dipteronia</taxon>
    </lineage>
</organism>
<comment type="caution">
    <text evidence="1">The sequence shown here is derived from an EMBL/GenBank/DDBJ whole genome shotgun (WGS) entry which is preliminary data.</text>
</comment>
<dbReference type="Proteomes" id="UP001280121">
    <property type="component" value="Unassembled WGS sequence"/>
</dbReference>
<gene>
    <name evidence="1" type="ORF">Ddye_031454</name>
</gene>
<sequence>MEVMYYQLAKSSYQDSLKVLEADIQHANALAAAIPNENDLQSLGSCLLVFATMDEFFLHMLLPRYLNLFHILVYKAQSQSPAHFALWVLTCDDDVIDPEAVTKEDLLRFYFDINSMPKEYPDFLFLVDYEYLI</sequence>
<evidence type="ECO:0000313" key="1">
    <source>
        <dbReference type="EMBL" id="KAK2636662.1"/>
    </source>
</evidence>
<name>A0AAD9WNG3_9ROSI</name>
<proteinExistence type="predicted"/>
<keyword evidence="2" id="KW-1185">Reference proteome</keyword>